<dbReference type="AlphaFoldDB" id="A0A5C3NYG5"/>
<feature type="compositionally biased region" description="Basic and acidic residues" evidence="1">
    <location>
        <begin position="53"/>
        <end position="71"/>
    </location>
</feature>
<evidence type="ECO:0000313" key="2">
    <source>
        <dbReference type="EMBL" id="TFK82132.1"/>
    </source>
</evidence>
<gene>
    <name evidence="2" type="ORF">K466DRAFT_312161</name>
</gene>
<sequence>MLCTPQERWNVGPREALADDLLPRAFLTPLPQCNALAGRGTQVPHLRSLSSGESRRPHSASCRERQRDRVTTRVAQPHAVTALPVRSQQGTAREHRSFDGKSTNGDNSLTSRAQCEPGSVQALRDHKESAEVVANVTAGRCFWCTLYSRARTEEVSRAAIRSLSGCNCVDSKLCVA</sequence>
<evidence type="ECO:0000256" key="1">
    <source>
        <dbReference type="SAM" id="MobiDB-lite"/>
    </source>
</evidence>
<keyword evidence="3" id="KW-1185">Reference proteome</keyword>
<proteinExistence type="predicted"/>
<organism evidence="2 3">
    <name type="scientific">Polyporus arcularius HHB13444</name>
    <dbReference type="NCBI Taxonomy" id="1314778"/>
    <lineage>
        <taxon>Eukaryota</taxon>
        <taxon>Fungi</taxon>
        <taxon>Dikarya</taxon>
        <taxon>Basidiomycota</taxon>
        <taxon>Agaricomycotina</taxon>
        <taxon>Agaricomycetes</taxon>
        <taxon>Polyporales</taxon>
        <taxon>Polyporaceae</taxon>
        <taxon>Polyporus</taxon>
    </lineage>
</organism>
<feature type="compositionally biased region" description="Polar residues" evidence="1">
    <location>
        <begin position="100"/>
        <end position="113"/>
    </location>
</feature>
<reference evidence="2 3" key="1">
    <citation type="journal article" date="2019" name="Nat. Ecol. Evol.">
        <title>Megaphylogeny resolves global patterns of mushroom evolution.</title>
        <authorList>
            <person name="Varga T."/>
            <person name="Krizsan K."/>
            <person name="Foldi C."/>
            <person name="Dima B."/>
            <person name="Sanchez-Garcia M."/>
            <person name="Sanchez-Ramirez S."/>
            <person name="Szollosi G.J."/>
            <person name="Szarkandi J.G."/>
            <person name="Papp V."/>
            <person name="Albert L."/>
            <person name="Andreopoulos W."/>
            <person name="Angelini C."/>
            <person name="Antonin V."/>
            <person name="Barry K.W."/>
            <person name="Bougher N.L."/>
            <person name="Buchanan P."/>
            <person name="Buyck B."/>
            <person name="Bense V."/>
            <person name="Catcheside P."/>
            <person name="Chovatia M."/>
            <person name="Cooper J."/>
            <person name="Damon W."/>
            <person name="Desjardin D."/>
            <person name="Finy P."/>
            <person name="Geml J."/>
            <person name="Haridas S."/>
            <person name="Hughes K."/>
            <person name="Justo A."/>
            <person name="Karasinski D."/>
            <person name="Kautmanova I."/>
            <person name="Kiss B."/>
            <person name="Kocsube S."/>
            <person name="Kotiranta H."/>
            <person name="LaButti K.M."/>
            <person name="Lechner B.E."/>
            <person name="Liimatainen K."/>
            <person name="Lipzen A."/>
            <person name="Lukacs Z."/>
            <person name="Mihaltcheva S."/>
            <person name="Morgado L.N."/>
            <person name="Niskanen T."/>
            <person name="Noordeloos M.E."/>
            <person name="Ohm R.A."/>
            <person name="Ortiz-Santana B."/>
            <person name="Ovrebo C."/>
            <person name="Racz N."/>
            <person name="Riley R."/>
            <person name="Savchenko A."/>
            <person name="Shiryaev A."/>
            <person name="Soop K."/>
            <person name="Spirin V."/>
            <person name="Szebenyi C."/>
            <person name="Tomsovsky M."/>
            <person name="Tulloss R.E."/>
            <person name="Uehling J."/>
            <person name="Grigoriev I.V."/>
            <person name="Vagvolgyi C."/>
            <person name="Papp T."/>
            <person name="Martin F.M."/>
            <person name="Miettinen O."/>
            <person name="Hibbett D.S."/>
            <person name="Nagy L.G."/>
        </authorList>
    </citation>
    <scope>NUCLEOTIDE SEQUENCE [LARGE SCALE GENOMIC DNA]</scope>
    <source>
        <strain evidence="2 3">HHB13444</strain>
    </source>
</reference>
<protein>
    <submittedName>
        <fullName evidence="2">Uncharacterized protein</fullName>
    </submittedName>
</protein>
<accession>A0A5C3NYG5</accession>
<name>A0A5C3NYG5_9APHY</name>
<dbReference type="InParanoid" id="A0A5C3NYG5"/>
<dbReference type="Proteomes" id="UP000308197">
    <property type="component" value="Unassembled WGS sequence"/>
</dbReference>
<feature type="region of interest" description="Disordered" evidence="1">
    <location>
        <begin position="37"/>
        <end position="113"/>
    </location>
</feature>
<dbReference type="EMBL" id="ML211518">
    <property type="protein sequence ID" value="TFK82132.1"/>
    <property type="molecule type" value="Genomic_DNA"/>
</dbReference>
<evidence type="ECO:0000313" key="3">
    <source>
        <dbReference type="Proteomes" id="UP000308197"/>
    </source>
</evidence>